<name>A0A8J6B5U0_9EUKA</name>
<dbReference type="EMBL" id="JAHDYR010000025">
    <property type="protein sequence ID" value="KAG9393467.1"/>
    <property type="molecule type" value="Genomic_DNA"/>
</dbReference>
<dbReference type="Proteomes" id="UP000717585">
    <property type="component" value="Unassembled WGS sequence"/>
</dbReference>
<accession>A0A8J6B5U0</accession>
<evidence type="ECO:0000313" key="4">
    <source>
        <dbReference type="Proteomes" id="UP000717585"/>
    </source>
</evidence>
<keyword evidence="4" id="KW-1185">Reference proteome</keyword>
<feature type="region of interest" description="Disordered" evidence="1">
    <location>
        <begin position="309"/>
        <end position="360"/>
    </location>
</feature>
<dbReference type="AlphaFoldDB" id="A0A8J6B5U0"/>
<evidence type="ECO:0000256" key="1">
    <source>
        <dbReference type="SAM" id="MobiDB-lite"/>
    </source>
</evidence>
<keyword evidence="2" id="KW-0812">Transmembrane</keyword>
<gene>
    <name evidence="3" type="ORF">J8273_3607</name>
</gene>
<organism evidence="3 4">
    <name type="scientific">Carpediemonas membranifera</name>
    <dbReference type="NCBI Taxonomy" id="201153"/>
    <lineage>
        <taxon>Eukaryota</taxon>
        <taxon>Metamonada</taxon>
        <taxon>Carpediemonas-like organisms</taxon>
        <taxon>Carpediemonas</taxon>
    </lineage>
</organism>
<feature type="region of interest" description="Disordered" evidence="1">
    <location>
        <begin position="1"/>
        <end position="57"/>
    </location>
</feature>
<feature type="transmembrane region" description="Helical" evidence="2">
    <location>
        <begin position="182"/>
        <end position="209"/>
    </location>
</feature>
<feature type="compositionally biased region" description="Polar residues" evidence="1">
    <location>
        <begin position="1"/>
        <end position="11"/>
    </location>
</feature>
<proteinExistence type="predicted"/>
<reference evidence="3" key="1">
    <citation type="submission" date="2021-05" db="EMBL/GenBank/DDBJ databases">
        <title>A free-living protist that lacks canonical eukaryotic 1 DNA replication and segregation systems.</title>
        <authorList>
            <person name="Salas-Leiva D.E."/>
            <person name="Tromer E.C."/>
            <person name="Curtis B.A."/>
            <person name="Jerlstrom-Hultqvist J."/>
            <person name="Kolisko M."/>
            <person name="Yi Z."/>
            <person name="Salas-Leiva J.S."/>
            <person name="Gallot-Lavallee L."/>
            <person name="Kops G.J.P.L."/>
            <person name="Archibald J.M."/>
            <person name="Simpson A.G.B."/>
            <person name="Roger A.J."/>
        </authorList>
    </citation>
    <scope>NUCLEOTIDE SEQUENCE</scope>
    <source>
        <strain evidence="3">BICM</strain>
    </source>
</reference>
<feature type="transmembrane region" description="Helical" evidence="2">
    <location>
        <begin position="152"/>
        <end position="176"/>
    </location>
</feature>
<protein>
    <submittedName>
        <fullName evidence="3">Putative oligopeptide transporter YGL114W</fullName>
    </submittedName>
</protein>
<evidence type="ECO:0000256" key="2">
    <source>
        <dbReference type="SAM" id="Phobius"/>
    </source>
</evidence>
<feature type="compositionally biased region" description="Polar residues" evidence="1">
    <location>
        <begin position="45"/>
        <end position="57"/>
    </location>
</feature>
<keyword evidence="2" id="KW-0472">Membrane</keyword>
<comment type="caution">
    <text evidence="3">The sequence shown here is derived from an EMBL/GenBank/DDBJ whole genome shotgun (WGS) entry which is preliminary data.</text>
</comment>
<keyword evidence="2" id="KW-1133">Transmembrane helix</keyword>
<sequence length="360" mass="39995">MEPETEQQPNTIPMDKQEAQPSAETAERTEQLAEEEPARIPGVDTQPQQPNEVTTERQVQADILNAPLEGMSKERTRQTYEIYIDRLIDSYVSEEGRDYPFIRNPAREKGLRRRELHEPDMPWQPVWVGLCNLIPGLGLAIMGQKRRGAHYFLFWLGLILVCLLVSLFLIIVGALLSVTIIFLPFTIVAFVLAFAVLLVPLVDMVLCAIDGGNIASRLRSGYYVMPGEASYGFVRYFGGQFIKPSFVYSTTSSKVPEISVSVNKTAIKLRQLSIRREYEERDEIGLRANHRGNTSAYLDEIERELGEGSPAPVDVQAVPSAALDAQPQRETGMEPGKTQPTVQGEAPPAPQTVEPTSGPA</sequence>
<evidence type="ECO:0000313" key="3">
    <source>
        <dbReference type="EMBL" id="KAG9393467.1"/>
    </source>
</evidence>